<accession>A0A640TVN1</accession>
<protein>
    <submittedName>
        <fullName evidence="2">Uncharacterized protein</fullName>
    </submittedName>
</protein>
<proteinExistence type="predicted"/>
<reference evidence="2 3" key="1">
    <citation type="submission" date="2019-12" db="EMBL/GenBank/DDBJ databases">
        <title>Whole genome shotgun sequence of Streptomyces libani subsp. libani NBRC 13452.</title>
        <authorList>
            <person name="Ichikawa N."/>
            <person name="Kimura A."/>
            <person name="Kitahashi Y."/>
            <person name="Komaki H."/>
            <person name="Tamura T."/>
        </authorList>
    </citation>
    <scope>NUCLEOTIDE SEQUENCE [LARGE SCALE GENOMIC DNA]</scope>
    <source>
        <strain evidence="2 3">NBRC 13452</strain>
    </source>
</reference>
<dbReference type="AlphaFoldDB" id="A0A640TVN1"/>
<organism evidence="2 3">
    <name type="scientific">Streptomyces nigrescens</name>
    <dbReference type="NCBI Taxonomy" id="1920"/>
    <lineage>
        <taxon>Bacteria</taxon>
        <taxon>Bacillati</taxon>
        <taxon>Actinomycetota</taxon>
        <taxon>Actinomycetes</taxon>
        <taxon>Kitasatosporales</taxon>
        <taxon>Streptomycetaceae</taxon>
        <taxon>Streptomyces</taxon>
    </lineage>
</organism>
<sequence length="64" mass="6767">MTRLAYGAKDGTPRNVPIAFTGNGSHIVMCTTKNAPELALGASPSQTPVRGISRASDVSRWRVP</sequence>
<evidence type="ECO:0000256" key="1">
    <source>
        <dbReference type="SAM" id="MobiDB-lite"/>
    </source>
</evidence>
<name>A0A640TVN1_STRNI</name>
<dbReference type="EMBL" id="BLIP01000003">
    <property type="protein sequence ID" value="GFE27439.1"/>
    <property type="molecule type" value="Genomic_DNA"/>
</dbReference>
<comment type="caution">
    <text evidence="2">The sequence shown here is derived from an EMBL/GenBank/DDBJ whole genome shotgun (WGS) entry which is preliminary data.</text>
</comment>
<evidence type="ECO:0000313" key="3">
    <source>
        <dbReference type="Proteomes" id="UP000429552"/>
    </source>
</evidence>
<gene>
    <name evidence="2" type="ORF">Sliba_78920</name>
</gene>
<feature type="region of interest" description="Disordered" evidence="1">
    <location>
        <begin position="41"/>
        <end position="64"/>
    </location>
</feature>
<dbReference type="Proteomes" id="UP000429552">
    <property type="component" value="Unassembled WGS sequence"/>
</dbReference>
<evidence type="ECO:0000313" key="2">
    <source>
        <dbReference type="EMBL" id="GFE27439.1"/>
    </source>
</evidence>